<name>A0A176S1M3_9GAMM</name>
<evidence type="ECO:0000256" key="1">
    <source>
        <dbReference type="SAM" id="Coils"/>
    </source>
</evidence>
<reference evidence="2 3" key="1">
    <citation type="submission" date="2016-05" db="EMBL/GenBank/DDBJ databases">
        <title>Single-cell genome of chain-forming Candidatus Thiomargarita nelsonii and comparison to other large sulfur-oxidizing bacteria.</title>
        <authorList>
            <person name="Winkel M."/>
            <person name="Salman V."/>
            <person name="Woyke T."/>
            <person name="Schulz-Vogt H."/>
            <person name="Richter M."/>
            <person name="Flood B."/>
            <person name="Bailey J."/>
            <person name="Amann R."/>
            <person name="Mussmann M."/>
        </authorList>
    </citation>
    <scope>NUCLEOTIDE SEQUENCE [LARGE SCALE GENOMIC DNA]</scope>
    <source>
        <strain evidence="2 3">THI036</strain>
    </source>
</reference>
<gene>
    <name evidence="2" type="ORF">THIOM_002399</name>
</gene>
<evidence type="ECO:0000313" key="2">
    <source>
        <dbReference type="EMBL" id="OAD21828.1"/>
    </source>
</evidence>
<dbReference type="Proteomes" id="UP000076962">
    <property type="component" value="Unassembled WGS sequence"/>
</dbReference>
<dbReference type="AlphaFoldDB" id="A0A176S1M3"/>
<dbReference type="EMBL" id="LUTY01001366">
    <property type="protein sequence ID" value="OAD21828.1"/>
    <property type="molecule type" value="Genomic_DNA"/>
</dbReference>
<comment type="caution">
    <text evidence="2">The sequence shown here is derived from an EMBL/GenBank/DDBJ whole genome shotgun (WGS) entry which is preliminary data.</text>
</comment>
<sequence length="157" mass="17099">KKGQTPLDVLECLQKGLDTLTAENKKQQTTINTQQGQIAELKQDNKRLGKLHLGDYGEIWSAHDIVADTWCAYLTKFTSNSHAVKIGSGPGTEEGKWGTEICNNVAIAAGASSGKCIQGYTRIGLTQKGPWASYYWQNGCSSGHRVGNGMTYVCCIW</sequence>
<evidence type="ECO:0000313" key="3">
    <source>
        <dbReference type="Proteomes" id="UP000076962"/>
    </source>
</evidence>
<keyword evidence="3" id="KW-1185">Reference proteome</keyword>
<feature type="non-terminal residue" evidence="2">
    <location>
        <position position="1"/>
    </location>
</feature>
<accession>A0A176S1M3</accession>
<protein>
    <submittedName>
        <fullName evidence="2">Uncharacterized protein</fullName>
    </submittedName>
</protein>
<feature type="coiled-coil region" evidence="1">
    <location>
        <begin position="10"/>
        <end position="51"/>
    </location>
</feature>
<proteinExistence type="predicted"/>
<keyword evidence="1" id="KW-0175">Coiled coil</keyword>
<organism evidence="2 3">
    <name type="scientific">Candidatus Thiomargarita nelsonii</name>
    <dbReference type="NCBI Taxonomy" id="1003181"/>
    <lineage>
        <taxon>Bacteria</taxon>
        <taxon>Pseudomonadati</taxon>
        <taxon>Pseudomonadota</taxon>
        <taxon>Gammaproteobacteria</taxon>
        <taxon>Thiotrichales</taxon>
        <taxon>Thiotrichaceae</taxon>
        <taxon>Thiomargarita</taxon>
    </lineage>
</organism>